<dbReference type="STRING" id="411945.GA0061102_1017101"/>
<dbReference type="GO" id="GO:0006259">
    <property type="term" value="P:DNA metabolic process"/>
    <property type="evidence" value="ECO:0007669"/>
    <property type="project" value="UniProtKB-ARBA"/>
</dbReference>
<dbReference type="Gene3D" id="3.30.420.10">
    <property type="entry name" value="Ribonuclease H-like superfamily/Ribonuclease H"/>
    <property type="match status" value="1"/>
</dbReference>
<protein>
    <recommendedName>
        <fullName evidence="1">Exonuclease domain-containing protein</fullName>
    </recommendedName>
</protein>
<name>A0A1C3VTH6_9HYPH</name>
<dbReference type="GO" id="GO:0003676">
    <property type="term" value="F:nucleic acid binding"/>
    <property type="evidence" value="ECO:0007669"/>
    <property type="project" value="InterPro"/>
</dbReference>
<dbReference type="InterPro" id="IPR036397">
    <property type="entry name" value="RNaseH_sf"/>
</dbReference>
<dbReference type="EMBL" id="FMAH01000017">
    <property type="protein sequence ID" value="SCB31018.1"/>
    <property type="molecule type" value="Genomic_DNA"/>
</dbReference>
<feature type="domain" description="Exonuclease" evidence="1">
    <location>
        <begin position="3"/>
        <end position="196"/>
    </location>
</feature>
<dbReference type="SMART" id="SM00479">
    <property type="entry name" value="EXOIII"/>
    <property type="match status" value="1"/>
</dbReference>
<dbReference type="OrthoDB" id="7362525at2"/>
<keyword evidence="3" id="KW-1185">Reference proteome</keyword>
<dbReference type="GO" id="GO:0000175">
    <property type="term" value="F:3'-5'-RNA exonuclease activity"/>
    <property type="evidence" value="ECO:0007669"/>
    <property type="project" value="InterPro"/>
</dbReference>
<accession>A0A1C3VTH6</accession>
<sequence length="208" mass="22912">MKTAIIFDCEFLCLEGSQRRFWCAAHDPDPVIAEVGAVKLGLEGDFPILGSYKAHVRPIDRFGAQYALDPFFTALTGITEDNIRSEGVLLQDALAGLDRFSDGARFWSWGKDELNMMAISCYVAGIQPSIPAHRFDNAVKLLLAAGMPVEDLAKTPSNKLADYYGVQHPPLQGHDALDDALSVSYTLQHLMKAGNLQPETFDLARIRD</sequence>
<dbReference type="CDD" id="cd06133">
    <property type="entry name" value="ERI-1_3'hExo_like"/>
    <property type="match status" value="1"/>
</dbReference>
<evidence type="ECO:0000313" key="2">
    <source>
        <dbReference type="EMBL" id="SCB31018.1"/>
    </source>
</evidence>
<evidence type="ECO:0000259" key="1">
    <source>
        <dbReference type="SMART" id="SM00479"/>
    </source>
</evidence>
<dbReference type="InterPro" id="IPR047201">
    <property type="entry name" value="ERI-1_3'hExo-like"/>
</dbReference>
<dbReference type="Proteomes" id="UP000199435">
    <property type="component" value="Unassembled WGS sequence"/>
</dbReference>
<reference evidence="3" key="1">
    <citation type="submission" date="2016-08" db="EMBL/GenBank/DDBJ databases">
        <authorList>
            <person name="Varghese N."/>
            <person name="Submissions Spin"/>
        </authorList>
    </citation>
    <scope>NUCLEOTIDE SEQUENCE [LARGE SCALE GENOMIC DNA]</scope>
    <source>
        <strain evidence="3">HAMBI 2971</strain>
    </source>
</reference>
<dbReference type="RefSeq" id="WP_092850415.1">
    <property type="nucleotide sequence ID" value="NZ_FMAH01000017.1"/>
</dbReference>
<dbReference type="AlphaFoldDB" id="A0A1C3VTH6"/>
<organism evidence="2 3">
    <name type="scientific">Rhizobium miluonense</name>
    <dbReference type="NCBI Taxonomy" id="411945"/>
    <lineage>
        <taxon>Bacteria</taxon>
        <taxon>Pseudomonadati</taxon>
        <taxon>Pseudomonadota</taxon>
        <taxon>Alphaproteobacteria</taxon>
        <taxon>Hyphomicrobiales</taxon>
        <taxon>Rhizobiaceae</taxon>
        <taxon>Rhizobium/Agrobacterium group</taxon>
        <taxon>Rhizobium</taxon>
    </lineage>
</organism>
<gene>
    <name evidence="2" type="ORF">GA0061102_1017101</name>
</gene>
<dbReference type="InterPro" id="IPR013520">
    <property type="entry name" value="Ribonucl_H"/>
</dbReference>
<dbReference type="InterPro" id="IPR012337">
    <property type="entry name" value="RNaseH-like_sf"/>
</dbReference>
<dbReference type="SUPFAM" id="SSF53098">
    <property type="entry name" value="Ribonuclease H-like"/>
    <property type="match status" value="1"/>
</dbReference>
<proteinExistence type="predicted"/>
<evidence type="ECO:0000313" key="3">
    <source>
        <dbReference type="Proteomes" id="UP000199435"/>
    </source>
</evidence>